<dbReference type="EMBL" id="MHRP01000016">
    <property type="protein sequence ID" value="OHA27314.1"/>
    <property type="molecule type" value="Genomic_DNA"/>
</dbReference>
<organism evidence="3 4">
    <name type="scientific">Candidatus Taylorbacteria bacterium RIFCSPHIGHO2_02_FULL_45_35</name>
    <dbReference type="NCBI Taxonomy" id="1802311"/>
    <lineage>
        <taxon>Bacteria</taxon>
        <taxon>Candidatus Tayloriibacteriota</taxon>
    </lineage>
</organism>
<gene>
    <name evidence="3" type="ORF">A3D56_01170</name>
</gene>
<reference evidence="3 4" key="1">
    <citation type="journal article" date="2016" name="Nat. Commun.">
        <title>Thousands of microbial genomes shed light on interconnected biogeochemical processes in an aquifer system.</title>
        <authorList>
            <person name="Anantharaman K."/>
            <person name="Brown C.T."/>
            <person name="Hug L.A."/>
            <person name="Sharon I."/>
            <person name="Castelle C.J."/>
            <person name="Probst A.J."/>
            <person name="Thomas B.C."/>
            <person name="Singh A."/>
            <person name="Wilkins M.J."/>
            <person name="Karaoz U."/>
            <person name="Brodie E.L."/>
            <person name="Williams K.H."/>
            <person name="Hubbard S.S."/>
            <person name="Banfield J.F."/>
        </authorList>
    </citation>
    <scope>NUCLEOTIDE SEQUENCE [LARGE SCALE GENOMIC DNA]</scope>
</reference>
<protein>
    <recommendedName>
        <fullName evidence="2">SHOCT domain-containing protein</fullName>
    </recommendedName>
</protein>
<keyword evidence="1" id="KW-1133">Transmembrane helix</keyword>
<name>A0A1G2MUA1_9BACT</name>
<keyword evidence="1" id="KW-0472">Membrane</keyword>
<accession>A0A1G2MUA1</accession>
<comment type="caution">
    <text evidence="3">The sequence shown here is derived from an EMBL/GenBank/DDBJ whole genome shotgun (WGS) entry which is preliminary data.</text>
</comment>
<keyword evidence="1" id="KW-0812">Transmembrane</keyword>
<feature type="transmembrane region" description="Helical" evidence="1">
    <location>
        <begin position="12"/>
        <end position="36"/>
    </location>
</feature>
<dbReference type="AlphaFoldDB" id="A0A1G2MUA1"/>
<evidence type="ECO:0000313" key="4">
    <source>
        <dbReference type="Proteomes" id="UP000177943"/>
    </source>
</evidence>
<sequence length="74" mass="8897">MMYYYNDFFPFHMFGFGVIFMVLFWGLIVYGAILLFRRNGLNDKGRALEILKERYAKGEITKEQFETIKKDLLQ</sequence>
<dbReference type="Pfam" id="PF09851">
    <property type="entry name" value="SHOCT"/>
    <property type="match status" value="1"/>
</dbReference>
<feature type="domain" description="SHOCT" evidence="2">
    <location>
        <begin position="47"/>
        <end position="73"/>
    </location>
</feature>
<dbReference type="InterPro" id="IPR018649">
    <property type="entry name" value="SHOCT"/>
</dbReference>
<evidence type="ECO:0000313" key="3">
    <source>
        <dbReference type="EMBL" id="OHA27314.1"/>
    </source>
</evidence>
<evidence type="ECO:0000259" key="2">
    <source>
        <dbReference type="Pfam" id="PF09851"/>
    </source>
</evidence>
<evidence type="ECO:0000256" key="1">
    <source>
        <dbReference type="SAM" id="Phobius"/>
    </source>
</evidence>
<proteinExistence type="predicted"/>
<dbReference type="Proteomes" id="UP000177943">
    <property type="component" value="Unassembled WGS sequence"/>
</dbReference>